<dbReference type="InterPro" id="IPR044665">
    <property type="entry name" value="E_coli_cyclophilin_A-like"/>
</dbReference>
<evidence type="ECO:0000313" key="6">
    <source>
        <dbReference type="EMBL" id="USI72750.1"/>
    </source>
</evidence>
<evidence type="ECO:0000256" key="2">
    <source>
        <dbReference type="ARBA" id="ARBA00023110"/>
    </source>
</evidence>
<dbReference type="EMBL" id="CP084930">
    <property type="protein sequence ID" value="USI72750.1"/>
    <property type="molecule type" value="Genomic_DNA"/>
</dbReference>
<keyword evidence="7" id="KW-1185">Reference proteome</keyword>
<gene>
    <name evidence="6" type="ORF">LHA26_15985</name>
</gene>
<dbReference type="CDD" id="cd00317">
    <property type="entry name" value="cyclophilin"/>
    <property type="match status" value="1"/>
</dbReference>
<sequence length="210" mass="21464">MIARLPLLLLAAGALAGAQLPPAAPAPAPPAPPPGPPPTLVTLVTDQGPVVIALDSSKAPVTSANFLRYVDQHRFDGSSFYRAVKVAPGYGLVQGGVRNAPKKVLPPIRHEPTSTTGLTHKDGTISMARAAPGTASGDFFIVIGDIPSMDADPSKPGDNQGFAAFGQVVQGMDLMRHLLDAPVSADGPAGMKGEMLAQPVKILSARRGGG</sequence>
<dbReference type="InterPro" id="IPR002130">
    <property type="entry name" value="Cyclophilin-type_PPIase_dom"/>
</dbReference>
<feature type="chain" id="PRO_5047351007" description="peptidylprolyl isomerase" evidence="4">
    <location>
        <begin position="17"/>
        <end position="210"/>
    </location>
</feature>
<dbReference type="Gene3D" id="2.40.100.10">
    <property type="entry name" value="Cyclophilin-like"/>
    <property type="match status" value="1"/>
</dbReference>
<dbReference type="InterPro" id="IPR029000">
    <property type="entry name" value="Cyclophilin-like_dom_sf"/>
</dbReference>
<organism evidence="6 7">
    <name type="scientific">Sphingomonas morindae</name>
    <dbReference type="NCBI Taxonomy" id="1541170"/>
    <lineage>
        <taxon>Bacteria</taxon>
        <taxon>Pseudomonadati</taxon>
        <taxon>Pseudomonadota</taxon>
        <taxon>Alphaproteobacteria</taxon>
        <taxon>Sphingomonadales</taxon>
        <taxon>Sphingomonadaceae</taxon>
        <taxon>Sphingomonas</taxon>
    </lineage>
</organism>
<evidence type="ECO:0000256" key="1">
    <source>
        <dbReference type="ARBA" id="ARBA00013194"/>
    </source>
</evidence>
<evidence type="ECO:0000313" key="7">
    <source>
        <dbReference type="Proteomes" id="UP001056937"/>
    </source>
</evidence>
<evidence type="ECO:0000259" key="5">
    <source>
        <dbReference type="PROSITE" id="PS50072"/>
    </source>
</evidence>
<keyword evidence="4" id="KW-0732">Signal</keyword>
<accession>A0ABY4X7C5</accession>
<dbReference type="Proteomes" id="UP001056937">
    <property type="component" value="Chromosome 1"/>
</dbReference>
<feature type="signal peptide" evidence="4">
    <location>
        <begin position="1"/>
        <end position="16"/>
    </location>
</feature>
<dbReference type="PROSITE" id="PS50072">
    <property type="entry name" value="CSA_PPIASE_2"/>
    <property type="match status" value="1"/>
</dbReference>
<reference evidence="6" key="1">
    <citation type="journal article" date="2022" name="Toxins">
        <title>Genomic Analysis of Sphingopyxis sp. USTB-05 for Biodegrading Cyanobacterial Hepatotoxins.</title>
        <authorList>
            <person name="Liu C."/>
            <person name="Xu Q."/>
            <person name="Zhao Z."/>
            <person name="Zhang H."/>
            <person name="Liu X."/>
            <person name="Yin C."/>
            <person name="Liu Y."/>
            <person name="Yan H."/>
        </authorList>
    </citation>
    <scope>NUCLEOTIDE SEQUENCE</scope>
    <source>
        <strain evidence="6">NBD5</strain>
    </source>
</reference>
<dbReference type="PANTHER" id="PTHR43246">
    <property type="entry name" value="PEPTIDYL-PROLYL CIS-TRANS ISOMERASE CYP38, CHLOROPLASTIC"/>
    <property type="match status" value="1"/>
</dbReference>
<dbReference type="GO" id="GO:0016853">
    <property type="term" value="F:isomerase activity"/>
    <property type="evidence" value="ECO:0007669"/>
    <property type="project" value="UniProtKB-KW"/>
</dbReference>
<name>A0ABY4X7C5_9SPHN</name>
<dbReference type="RefSeq" id="WP_252166558.1">
    <property type="nucleotide sequence ID" value="NZ_CP084930.1"/>
</dbReference>
<feature type="domain" description="PPIase cyclophilin-type" evidence="5">
    <location>
        <begin position="48"/>
        <end position="207"/>
    </location>
</feature>
<evidence type="ECO:0000256" key="3">
    <source>
        <dbReference type="ARBA" id="ARBA00023235"/>
    </source>
</evidence>
<keyword evidence="3 6" id="KW-0413">Isomerase</keyword>
<dbReference type="SUPFAM" id="SSF50891">
    <property type="entry name" value="Cyclophilin-like"/>
    <property type="match status" value="1"/>
</dbReference>
<dbReference type="EC" id="5.2.1.8" evidence="1"/>
<evidence type="ECO:0000256" key="4">
    <source>
        <dbReference type="SAM" id="SignalP"/>
    </source>
</evidence>
<keyword evidence="2" id="KW-0697">Rotamase</keyword>
<proteinExistence type="predicted"/>
<protein>
    <recommendedName>
        <fullName evidence="1">peptidylprolyl isomerase</fullName>
        <ecNumber evidence="1">5.2.1.8</ecNumber>
    </recommendedName>
</protein>
<dbReference type="Pfam" id="PF00160">
    <property type="entry name" value="Pro_isomerase"/>
    <property type="match status" value="1"/>
</dbReference>